<sequence>MSCGWSARSTGRCCKGFPTASGRRTSATASSTFSTRWRRPCPASRTWPSATAERDGLPEGERGFTVRIGIVGAGASAVCVIDALAQSGTCGGELTVFDPSPQLWRGRAYQRDTAVVLVNSPAEDMSVRQGDDGHYERWLKERGISAPFASRAEYGAYLEETAHRGIAALRGRGWLVSVVPEAVEGALRGAGHLALHTAGGTAHAPFDHVVLAVGGGRPRDHYGLAGRPHFIGEPYPLAATLPAVGPDEEVAVIGTGLTAVDVVLGLAARGHRGPVALLSRQGVLPAVRQRTICHQLRHFVPERLHAMAGRGRHLALRDVIALLRTELTEAGADPDLVWEEISRTGREAPADRLRRQLGDVDCAHIGLRVLQLAVHICGPDLWPLLSEQVRQDILVRHHRTLMSLCCPMPPSSARTLLDLFDSGRLRVLGDVRAVTPLPEGGFAVTADGTRLTARHVINGVSAPAHRIPLPARRLVNALYAGRLAMPHPDGGLCVDTATSRLVGSGPANPGIYAIGDIAGGTFFFTFGIPSLVDRCHDIVTDILANQRLRDREESHA</sequence>
<feature type="region of interest" description="Disordered" evidence="1">
    <location>
        <begin position="39"/>
        <end position="58"/>
    </location>
</feature>
<comment type="caution">
    <text evidence="3">The sequence shown here is derived from an EMBL/GenBank/DDBJ whole genome shotgun (WGS) entry which is preliminary data.</text>
</comment>
<evidence type="ECO:0000256" key="1">
    <source>
        <dbReference type="SAM" id="MobiDB-lite"/>
    </source>
</evidence>
<dbReference type="EMBL" id="RCIY01000053">
    <property type="protein sequence ID" value="TGG83919.1"/>
    <property type="molecule type" value="Genomic_DNA"/>
</dbReference>
<evidence type="ECO:0000313" key="3">
    <source>
        <dbReference type="EMBL" id="TGG83919.1"/>
    </source>
</evidence>
<dbReference type="Gene3D" id="3.50.50.60">
    <property type="entry name" value="FAD/NAD(P)-binding domain"/>
    <property type="match status" value="1"/>
</dbReference>
<dbReference type="InterPro" id="IPR052189">
    <property type="entry name" value="L-asp_N-monooxygenase_NS-form"/>
</dbReference>
<protein>
    <recommendedName>
        <fullName evidence="2">FAD-dependent urate hydroxylase HpyO/Asp monooxygenase CreE-like FAD/NAD(P)-binding domain-containing protein</fullName>
    </recommendedName>
</protein>
<gene>
    <name evidence="3" type="ORF">D8771_13570</name>
</gene>
<dbReference type="AlphaFoldDB" id="A0A8H1QRF6"/>
<accession>A0A8H1QRF6</accession>
<organism evidence="3 4">
    <name type="scientific">Streptomyces albus</name>
    <dbReference type="NCBI Taxonomy" id="1888"/>
    <lineage>
        <taxon>Bacteria</taxon>
        <taxon>Bacillati</taxon>
        <taxon>Actinomycetota</taxon>
        <taxon>Actinomycetes</taxon>
        <taxon>Kitasatosporales</taxon>
        <taxon>Streptomycetaceae</taxon>
        <taxon>Streptomyces</taxon>
    </lineage>
</organism>
<evidence type="ECO:0000259" key="2">
    <source>
        <dbReference type="Pfam" id="PF13454"/>
    </source>
</evidence>
<dbReference type="SUPFAM" id="SSF51905">
    <property type="entry name" value="FAD/NAD(P)-binding domain"/>
    <property type="match status" value="1"/>
</dbReference>
<dbReference type="Pfam" id="PF13454">
    <property type="entry name" value="NAD_binding_9"/>
    <property type="match status" value="1"/>
</dbReference>
<evidence type="ECO:0000313" key="4">
    <source>
        <dbReference type="Proteomes" id="UP000298111"/>
    </source>
</evidence>
<dbReference type="PANTHER" id="PTHR40254:SF1">
    <property type="entry name" value="BLR0577 PROTEIN"/>
    <property type="match status" value="1"/>
</dbReference>
<reference evidence="3 4" key="1">
    <citation type="submission" date="2018-10" db="EMBL/GenBank/DDBJ databases">
        <title>Isolation of pseudouridimycin from Streptomyces albus DSM 40763.</title>
        <authorList>
            <person name="Rosenqvist P."/>
            <person name="Metsae-Ketelae M."/>
            <person name="Virta P."/>
        </authorList>
    </citation>
    <scope>NUCLEOTIDE SEQUENCE [LARGE SCALE GENOMIC DNA]</scope>
    <source>
        <strain evidence="3 4">DSM 40763</strain>
    </source>
</reference>
<feature type="domain" description="FAD-dependent urate hydroxylase HpyO/Asp monooxygenase CreE-like FAD/NAD(P)-binding" evidence="2">
    <location>
        <begin position="70"/>
        <end position="214"/>
    </location>
</feature>
<proteinExistence type="predicted"/>
<dbReference type="InterPro" id="IPR036188">
    <property type="entry name" value="FAD/NAD-bd_sf"/>
</dbReference>
<dbReference type="PANTHER" id="PTHR40254">
    <property type="entry name" value="BLR0577 PROTEIN"/>
    <property type="match status" value="1"/>
</dbReference>
<name>A0A8H1QRF6_9ACTN</name>
<dbReference type="Proteomes" id="UP000298111">
    <property type="component" value="Unassembled WGS sequence"/>
</dbReference>
<dbReference type="InterPro" id="IPR038732">
    <property type="entry name" value="HpyO/CreE_NAD-binding"/>
</dbReference>